<organism evidence="1 2">
    <name type="scientific">Halorubrum ezzemoulense</name>
    <name type="common">Halorubrum chaoviator</name>
    <dbReference type="NCBI Taxonomy" id="337243"/>
    <lineage>
        <taxon>Archaea</taxon>
        <taxon>Methanobacteriati</taxon>
        <taxon>Methanobacteriota</taxon>
        <taxon>Stenosarchaea group</taxon>
        <taxon>Halobacteria</taxon>
        <taxon>Halobacteriales</taxon>
        <taxon>Haloferacaceae</taxon>
        <taxon>Halorubrum</taxon>
    </lineage>
</organism>
<dbReference type="EMBL" id="FZNK01000010">
    <property type="protein sequence ID" value="SNR67689.1"/>
    <property type="molecule type" value="Genomic_DNA"/>
</dbReference>
<evidence type="ECO:0000313" key="1">
    <source>
        <dbReference type="EMBL" id="SNR67689.1"/>
    </source>
</evidence>
<accession>A0A238YBE8</accession>
<sequence>MEYTAAFDCPSSVSPHAFRRGGITHHLNSDVPKEVVGDRAIVTAGVFDEHYDRLSQYEKMCSVESAEGVGIGSL</sequence>
<name>A0A238YBE8_HALEZ</name>
<dbReference type="AlphaFoldDB" id="A0A238YBE8"/>
<reference evidence="1 2" key="1">
    <citation type="submission" date="2017-06" db="EMBL/GenBank/DDBJ databases">
        <authorList>
            <person name="Kim H.J."/>
            <person name="Triplett B.A."/>
        </authorList>
    </citation>
    <scope>NUCLEOTIDE SEQUENCE [LARGE SCALE GENOMIC DNA]</scope>
    <source>
        <strain evidence="1 2">DSM 19316</strain>
    </source>
</reference>
<protein>
    <submittedName>
        <fullName evidence="1">Uncharacterized protein</fullName>
    </submittedName>
</protein>
<evidence type="ECO:0000313" key="2">
    <source>
        <dbReference type="Proteomes" id="UP000198297"/>
    </source>
</evidence>
<gene>
    <name evidence="1" type="ORF">SAMN06266787_1106</name>
</gene>
<proteinExistence type="predicted"/>
<dbReference type="Proteomes" id="UP000198297">
    <property type="component" value="Unassembled WGS sequence"/>
</dbReference>